<dbReference type="PROSITE" id="PS51450">
    <property type="entry name" value="LRR"/>
    <property type="match status" value="2"/>
</dbReference>
<reference evidence="5" key="1">
    <citation type="submission" date="2022-01" db="EMBL/GenBank/DDBJ databases">
        <authorList>
            <person name="King R."/>
        </authorList>
    </citation>
    <scope>NUCLEOTIDE SEQUENCE</scope>
</reference>
<name>A0A9N9QJG5_9CUCU</name>
<dbReference type="PANTHER" id="PTHR48051">
    <property type="match status" value="1"/>
</dbReference>
<dbReference type="SUPFAM" id="SSF52058">
    <property type="entry name" value="L domain-like"/>
    <property type="match status" value="1"/>
</dbReference>
<feature type="compositionally biased region" description="Basic residues" evidence="4">
    <location>
        <begin position="185"/>
        <end position="195"/>
    </location>
</feature>
<evidence type="ECO:0000256" key="2">
    <source>
        <dbReference type="ARBA" id="ARBA00022737"/>
    </source>
</evidence>
<dbReference type="InterPro" id="IPR001611">
    <property type="entry name" value="Leu-rich_rpt"/>
</dbReference>
<dbReference type="PANTHER" id="PTHR48051:SF54">
    <property type="entry name" value="LEUCINE-RICH REPEAT-CONTAINING PROTEIN"/>
    <property type="match status" value="1"/>
</dbReference>
<keyword evidence="6" id="KW-1185">Reference proteome</keyword>
<evidence type="ECO:0000256" key="1">
    <source>
        <dbReference type="ARBA" id="ARBA00022614"/>
    </source>
</evidence>
<feature type="compositionally biased region" description="Low complexity" evidence="4">
    <location>
        <begin position="226"/>
        <end position="241"/>
    </location>
</feature>
<evidence type="ECO:0008006" key="7">
    <source>
        <dbReference type="Google" id="ProtNLM"/>
    </source>
</evidence>
<dbReference type="Proteomes" id="UP001152799">
    <property type="component" value="Chromosome 1"/>
</dbReference>
<sequence>MLFLEKNFLTRLPKNFFHELRNLKWLDLRHNRLEELPKSIAHHEHLEHLLLTNNNIRKLPNELGLMPNLIALQVADNPLIYPSRKIIRNGTRAIIRYLCEEFQKQKDYEAQDNKLDQQLTEFSENAGNTNSNGPIFESDEKITGRMQQEKLIEDRKIDFNSYYEKAPISAADDGPGKVFDISTSTKKKRHHKKKLDNHGSYGSVLRVKKIEPPNKNSPSEELIQISHKSSTSKSKVSVQSSLIKGGNTKSDRQNTSENCLKDEWLNRLRGMLNDQERILQQERNLRSLFAWRRQSPATHKRFTDSESSSTTISEAPYATDPEYSRIPSRAELSSQLRNFLKDSDRISPTMPSESLKINLDKVINDLLQELKKLENGNEVKIQSPRSQMEHARKQLEMIAEIHKKLLRLKILNESL</sequence>
<feature type="coiled-coil region" evidence="3">
    <location>
        <begin position="356"/>
        <end position="383"/>
    </location>
</feature>
<dbReference type="Gene3D" id="3.80.10.10">
    <property type="entry name" value="Ribonuclease Inhibitor"/>
    <property type="match status" value="1"/>
</dbReference>
<dbReference type="EMBL" id="OU892277">
    <property type="protein sequence ID" value="CAG9761145.1"/>
    <property type="molecule type" value="Genomic_DNA"/>
</dbReference>
<keyword evidence="2" id="KW-0677">Repeat</keyword>
<accession>A0A9N9QJG5</accession>
<evidence type="ECO:0000256" key="4">
    <source>
        <dbReference type="SAM" id="MobiDB-lite"/>
    </source>
</evidence>
<dbReference type="Pfam" id="PF13855">
    <property type="entry name" value="LRR_8"/>
    <property type="match status" value="1"/>
</dbReference>
<gene>
    <name evidence="5" type="ORF">CEUTPL_LOCUS1856</name>
</gene>
<dbReference type="InterPro" id="IPR050216">
    <property type="entry name" value="LRR_domain-containing"/>
</dbReference>
<evidence type="ECO:0000256" key="3">
    <source>
        <dbReference type="SAM" id="Coils"/>
    </source>
</evidence>
<dbReference type="OrthoDB" id="40118at2759"/>
<dbReference type="SMART" id="SM00369">
    <property type="entry name" value="LRR_TYP"/>
    <property type="match status" value="2"/>
</dbReference>
<keyword evidence="3" id="KW-0175">Coiled coil</keyword>
<organism evidence="5 6">
    <name type="scientific">Ceutorhynchus assimilis</name>
    <name type="common">cabbage seed weevil</name>
    <dbReference type="NCBI Taxonomy" id="467358"/>
    <lineage>
        <taxon>Eukaryota</taxon>
        <taxon>Metazoa</taxon>
        <taxon>Ecdysozoa</taxon>
        <taxon>Arthropoda</taxon>
        <taxon>Hexapoda</taxon>
        <taxon>Insecta</taxon>
        <taxon>Pterygota</taxon>
        <taxon>Neoptera</taxon>
        <taxon>Endopterygota</taxon>
        <taxon>Coleoptera</taxon>
        <taxon>Polyphaga</taxon>
        <taxon>Cucujiformia</taxon>
        <taxon>Curculionidae</taxon>
        <taxon>Ceutorhynchinae</taxon>
        <taxon>Ceutorhynchus</taxon>
    </lineage>
</organism>
<dbReference type="AlphaFoldDB" id="A0A9N9QJG5"/>
<proteinExistence type="predicted"/>
<evidence type="ECO:0000313" key="6">
    <source>
        <dbReference type="Proteomes" id="UP001152799"/>
    </source>
</evidence>
<dbReference type="InterPro" id="IPR032675">
    <property type="entry name" value="LRR_dom_sf"/>
</dbReference>
<evidence type="ECO:0000313" key="5">
    <source>
        <dbReference type="EMBL" id="CAG9761145.1"/>
    </source>
</evidence>
<dbReference type="InterPro" id="IPR003591">
    <property type="entry name" value="Leu-rich_rpt_typical-subtyp"/>
</dbReference>
<keyword evidence="1" id="KW-0433">Leucine-rich repeat</keyword>
<feature type="region of interest" description="Disordered" evidence="4">
    <location>
        <begin position="183"/>
        <end position="255"/>
    </location>
</feature>
<dbReference type="GO" id="GO:0005737">
    <property type="term" value="C:cytoplasm"/>
    <property type="evidence" value="ECO:0007669"/>
    <property type="project" value="TreeGrafter"/>
</dbReference>
<protein>
    <recommendedName>
        <fullName evidence="7">Leucine-rich repeat-containing protein 27</fullName>
    </recommendedName>
</protein>